<proteinExistence type="predicted"/>
<organism evidence="2 3">
    <name type="scientific">Tistlia consotensis USBA 355</name>
    <dbReference type="NCBI Taxonomy" id="560819"/>
    <lineage>
        <taxon>Bacteria</taxon>
        <taxon>Pseudomonadati</taxon>
        <taxon>Pseudomonadota</taxon>
        <taxon>Alphaproteobacteria</taxon>
        <taxon>Rhodospirillales</taxon>
        <taxon>Rhodovibrionaceae</taxon>
        <taxon>Tistlia</taxon>
    </lineage>
</organism>
<feature type="transmembrane region" description="Helical" evidence="1">
    <location>
        <begin position="31"/>
        <end position="49"/>
    </location>
</feature>
<gene>
    <name evidence="2" type="ORF">SAMN05428998_12026</name>
</gene>
<keyword evidence="1" id="KW-0472">Membrane</keyword>
<reference evidence="2 3" key="1">
    <citation type="submission" date="2017-04" db="EMBL/GenBank/DDBJ databases">
        <authorList>
            <person name="Afonso C.L."/>
            <person name="Miller P.J."/>
            <person name="Scott M.A."/>
            <person name="Spackman E."/>
            <person name="Goraichik I."/>
            <person name="Dimitrov K.M."/>
            <person name="Suarez D.L."/>
            <person name="Swayne D.E."/>
        </authorList>
    </citation>
    <scope>NUCLEOTIDE SEQUENCE [LARGE SCALE GENOMIC DNA]</scope>
    <source>
        <strain evidence="2 3">USBA 355</strain>
    </source>
</reference>
<accession>A0A1Y6CBW8</accession>
<dbReference type="RefSeq" id="WP_085124649.1">
    <property type="nucleotide sequence ID" value="NZ_FWZX01000020.1"/>
</dbReference>
<feature type="transmembrane region" description="Helical" evidence="1">
    <location>
        <begin position="55"/>
        <end position="74"/>
    </location>
</feature>
<dbReference type="Proteomes" id="UP000192917">
    <property type="component" value="Unassembled WGS sequence"/>
</dbReference>
<evidence type="ECO:0000313" key="3">
    <source>
        <dbReference type="Proteomes" id="UP000192917"/>
    </source>
</evidence>
<dbReference type="STRING" id="560819.SAMN05428998_12026"/>
<evidence type="ECO:0000313" key="2">
    <source>
        <dbReference type="EMBL" id="SMF55171.1"/>
    </source>
</evidence>
<dbReference type="EMBL" id="FWZX01000020">
    <property type="protein sequence ID" value="SMF55171.1"/>
    <property type="molecule type" value="Genomic_DNA"/>
</dbReference>
<sequence length="79" mass="8659">MIGLPTPSDRPTALDRPAPAARRWPRWLRRGPMEGLATALIAFGIFMLMQPVSLALYGHSFAVILTGTLAFVVVSHFPE</sequence>
<keyword evidence="3" id="KW-1185">Reference proteome</keyword>
<keyword evidence="1" id="KW-0812">Transmembrane</keyword>
<dbReference type="AlphaFoldDB" id="A0A1Y6CBW8"/>
<name>A0A1Y6CBW8_9PROT</name>
<evidence type="ECO:0000256" key="1">
    <source>
        <dbReference type="SAM" id="Phobius"/>
    </source>
</evidence>
<protein>
    <submittedName>
        <fullName evidence="2">Uncharacterized protein</fullName>
    </submittedName>
</protein>
<keyword evidence="1" id="KW-1133">Transmembrane helix</keyword>